<comment type="caution">
    <text evidence="1">The sequence shown here is derived from an EMBL/GenBank/DDBJ whole genome shotgun (WGS) entry which is preliminary data.</text>
</comment>
<protein>
    <submittedName>
        <fullName evidence="1">Uncharacterized protein</fullName>
    </submittedName>
</protein>
<dbReference type="AlphaFoldDB" id="A0A0F9BQD6"/>
<evidence type="ECO:0000313" key="1">
    <source>
        <dbReference type="EMBL" id="KKK86596.1"/>
    </source>
</evidence>
<sequence length="28" mass="2984">MLEGGEYGVLLLLLGLNDFPGPVDIKPL</sequence>
<organism evidence="1">
    <name type="scientific">marine sediment metagenome</name>
    <dbReference type="NCBI Taxonomy" id="412755"/>
    <lineage>
        <taxon>unclassified sequences</taxon>
        <taxon>metagenomes</taxon>
        <taxon>ecological metagenomes</taxon>
    </lineage>
</organism>
<gene>
    <name evidence="1" type="ORF">LCGC14_2761670</name>
</gene>
<proteinExistence type="predicted"/>
<reference evidence="1" key="1">
    <citation type="journal article" date="2015" name="Nature">
        <title>Complex archaea that bridge the gap between prokaryotes and eukaryotes.</title>
        <authorList>
            <person name="Spang A."/>
            <person name="Saw J.H."/>
            <person name="Jorgensen S.L."/>
            <person name="Zaremba-Niedzwiedzka K."/>
            <person name="Martijn J."/>
            <person name="Lind A.E."/>
            <person name="van Eijk R."/>
            <person name="Schleper C."/>
            <person name="Guy L."/>
            <person name="Ettema T.J."/>
        </authorList>
    </citation>
    <scope>NUCLEOTIDE SEQUENCE</scope>
</reference>
<dbReference type="EMBL" id="LAZR01050774">
    <property type="protein sequence ID" value="KKK86596.1"/>
    <property type="molecule type" value="Genomic_DNA"/>
</dbReference>
<name>A0A0F9BQD6_9ZZZZ</name>
<accession>A0A0F9BQD6</accession>
<feature type="non-terminal residue" evidence="1">
    <location>
        <position position="28"/>
    </location>
</feature>